<sequence length="175" mass="20160">MKKRILKFFLVYIFLIGFISCKSQTMDEKIYNVSSEVIDAIKKNSTSKFISLIAFDSVDYINKTEEMIKFDIGNYHDLFIKYLGNTKPSIVVTSLYNHLGQKLVKIPICESCDSSYVSQVLCVSCDTIKIRSMHLEILFGPPNIVRLDKISGYKLIENNADTSDFHSLEYWSKRN</sequence>
<gene>
    <name evidence="1" type="ORF">GALL_200210</name>
</gene>
<name>A0A1J5S109_9ZZZZ</name>
<comment type="caution">
    <text evidence="1">The sequence shown here is derived from an EMBL/GenBank/DDBJ whole genome shotgun (WGS) entry which is preliminary data.</text>
</comment>
<dbReference type="PROSITE" id="PS51257">
    <property type="entry name" value="PROKAR_LIPOPROTEIN"/>
    <property type="match status" value="1"/>
</dbReference>
<accession>A0A1J5S109</accession>
<evidence type="ECO:0000313" key="1">
    <source>
        <dbReference type="EMBL" id="OIQ97972.1"/>
    </source>
</evidence>
<protein>
    <submittedName>
        <fullName evidence="1">Uncharacterized protein</fullName>
    </submittedName>
</protein>
<organism evidence="1">
    <name type="scientific">mine drainage metagenome</name>
    <dbReference type="NCBI Taxonomy" id="410659"/>
    <lineage>
        <taxon>unclassified sequences</taxon>
        <taxon>metagenomes</taxon>
        <taxon>ecological metagenomes</taxon>
    </lineage>
</organism>
<dbReference type="AlphaFoldDB" id="A0A1J5S109"/>
<dbReference type="EMBL" id="MLJW01000125">
    <property type="protein sequence ID" value="OIQ97972.1"/>
    <property type="molecule type" value="Genomic_DNA"/>
</dbReference>
<reference evidence="1" key="1">
    <citation type="submission" date="2016-10" db="EMBL/GenBank/DDBJ databases">
        <title>Sequence of Gallionella enrichment culture.</title>
        <authorList>
            <person name="Poehlein A."/>
            <person name="Muehling M."/>
            <person name="Daniel R."/>
        </authorList>
    </citation>
    <scope>NUCLEOTIDE SEQUENCE</scope>
</reference>
<proteinExistence type="predicted"/>